<accession>A0ACB8TQQ6</accession>
<name>A0ACB8TQQ6_9APHY</name>
<evidence type="ECO:0000313" key="2">
    <source>
        <dbReference type="Proteomes" id="UP001055072"/>
    </source>
</evidence>
<reference evidence="1" key="1">
    <citation type="journal article" date="2021" name="Environ. Microbiol.">
        <title>Gene family expansions and transcriptome signatures uncover fungal adaptations to wood decay.</title>
        <authorList>
            <person name="Hage H."/>
            <person name="Miyauchi S."/>
            <person name="Viragh M."/>
            <person name="Drula E."/>
            <person name="Min B."/>
            <person name="Chaduli D."/>
            <person name="Navarro D."/>
            <person name="Favel A."/>
            <person name="Norest M."/>
            <person name="Lesage-Meessen L."/>
            <person name="Balint B."/>
            <person name="Merenyi Z."/>
            <person name="de Eugenio L."/>
            <person name="Morin E."/>
            <person name="Martinez A.T."/>
            <person name="Baldrian P."/>
            <person name="Stursova M."/>
            <person name="Martinez M.J."/>
            <person name="Novotny C."/>
            <person name="Magnuson J.K."/>
            <person name="Spatafora J.W."/>
            <person name="Maurice S."/>
            <person name="Pangilinan J."/>
            <person name="Andreopoulos W."/>
            <person name="LaButti K."/>
            <person name="Hundley H."/>
            <person name="Na H."/>
            <person name="Kuo A."/>
            <person name="Barry K."/>
            <person name="Lipzen A."/>
            <person name="Henrissat B."/>
            <person name="Riley R."/>
            <person name="Ahrendt S."/>
            <person name="Nagy L.G."/>
            <person name="Grigoriev I.V."/>
            <person name="Martin F."/>
            <person name="Rosso M.N."/>
        </authorList>
    </citation>
    <scope>NUCLEOTIDE SEQUENCE</scope>
    <source>
        <strain evidence="1">CBS 384.51</strain>
    </source>
</reference>
<dbReference type="EMBL" id="MU274947">
    <property type="protein sequence ID" value="KAI0084144.1"/>
    <property type="molecule type" value="Genomic_DNA"/>
</dbReference>
<organism evidence="1 2">
    <name type="scientific">Irpex rosettiformis</name>
    <dbReference type="NCBI Taxonomy" id="378272"/>
    <lineage>
        <taxon>Eukaryota</taxon>
        <taxon>Fungi</taxon>
        <taxon>Dikarya</taxon>
        <taxon>Basidiomycota</taxon>
        <taxon>Agaricomycotina</taxon>
        <taxon>Agaricomycetes</taxon>
        <taxon>Polyporales</taxon>
        <taxon>Irpicaceae</taxon>
        <taxon>Irpex</taxon>
    </lineage>
</organism>
<keyword evidence="2" id="KW-1185">Reference proteome</keyword>
<evidence type="ECO:0000313" key="1">
    <source>
        <dbReference type="EMBL" id="KAI0084144.1"/>
    </source>
</evidence>
<proteinExistence type="predicted"/>
<protein>
    <submittedName>
        <fullName evidence="1">Uncharacterized protein</fullName>
    </submittedName>
</protein>
<dbReference type="Proteomes" id="UP001055072">
    <property type="component" value="Unassembled WGS sequence"/>
</dbReference>
<sequence length="310" mass="32819">MKLASLALFSLAFGPVTLSLAAGAEAQWSNAKRMAKGLPPLPPRRLYNAKVARQPAPSHIPPNSDSSTASSTASGATVAAYVINVVTAVPTPSVTALRSRQNVGALAGYLNQVAKITTTNGNVKFSLTTDDSALVHGLYPTDYQQPTASQPISEFICLANGHSVDQSRNQPITLSPTTGEYLYFGDCGGNLDQPAGSPPTHDATAVEPEYYASTRVWEVDPATGAISFAYVNPDGSVPAGQTAVTFWCPEYGSSVSSTAVFVTSNPQLFRDAFVEKYRSTLQNADSCYVNELVSGGGFFYTNTLRGRTKE</sequence>
<comment type="caution">
    <text evidence="1">The sequence shown here is derived from an EMBL/GenBank/DDBJ whole genome shotgun (WGS) entry which is preliminary data.</text>
</comment>
<gene>
    <name evidence="1" type="ORF">BDY19DRAFT_997989</name>
</gene>